<evidence type="ECO:0000256" key="12">
    <source>
        <dbReference type="ARBA" id="ARBA00023128"/>
    </source>
</evidence>
<evidence type="ECO:0000256" key="3">
    <source>
        <dbReference type="ARBA" id="ARBA00006375"/>
    </source>
</evidence>
<evidence type="ECO:0000256" key="13">
    <source>
        <dbReference type="ARBA" id="ARBA00023136"/>
    </source>
</evidence>
<keyword evidence="18" id="KW-1185">Reference proteome</keyword>
<dbReference type="SUPFAM" id="SSF103506">
    <property type="entry name" value="Mitochondrial carrier"/>
    <property type="match status" value="1"/>
</dbReference>
<sequence length="590" mass="64695">MMENETANEQDARLEELWRKLDTKAKGHIDLAGLKKGLKNMDHPLKNADSLLQEVMRAIDTNKDGQIQYHEFRTFVKQAERELYDLFKRIDRNHDGSLEKSELQNAFKHAGLAVPNSKLEQFFAEVDTNNDGIISFEEWRDFLLFIPANTVTLKTVLSYYSSTYLMNPEGDVQISEETIHSLGTLKSFLISCFGALFEIAHTRKPVISLPPATIDIPPDDMPSAQVRAEPLRVPPGSSNSTFSDEITRTSPTVESSTWAIVKAELIECVPKPGYFLVGALSGIVSRTSTAPLDRLKVFLIAQTGATRDAVQAVKTGSPKHIARGFWTPLANATKELWAAGGIRSLFAGNGINVVKVMPESAIRFGAYEACKRTLAKIEGNDDPNHNSGLSKYLTGGIAGMISQFAVYPLDTLKLQVADRMQCEIVSGGLRGNELILLTAKKMWSTGGLRSFYRGLPTGLAGMFPYAAIDLGTFEALKTNLIASRAKAAGCHEEDIRLPAWYFAITGGFSGALGASAVYPLNVLRTRLQSQGTVLHPRTYTGIVDVTKKTVAEEGFRGLFKGLTPNLLKVVPAVSITYVVYEQGKRTMGLP</sequence>
<proteinExistence type="inferred from homology"/>
<protein>
    <recommendedName>
        <fullName evidence="4">Mitochondrial thiamine pyrophosphate carrier 1</fullName>
    </recommendedName>
</protein>
<keyword evidence="9" id="KW-0999">Mitochondrion inner membrane</keyword>
<dbReference type="GO" id="GO:0005743">
    <property type="term" value="C:mitochondrial inner membrane"/>
    <property type="evidence" value="ECO:0007669"/>
    <property type="project" value="UniProtKB-SubCell"/>
</dbReference>
<dbReference type="FunFam" id="1.50.40.10:FF:000016">
    <property type="entry name" value="Solute carrier family 25 member 23"/>
    <property type="match status" value="1"/>
</dbReference>
<name>A0A6G1GUY2_9PEZI</name>
<feature type="repeat" description="Solcar" evidence="14">
    <location>
        <begin position="497"/>
        <end position="586"/>
    </location>
</feature>
<comment type="similarity">
    <text evidence="3 15">Belongs to the mitochondrial carrier (TC 2.A.29) family.</text>
</comment>
<feature type="repeat" description="Solcar" evidence="14">
    <location>
        <begin position="269"/>
        <end position="373"/>
    </location>
</feature>
<feature type="repeat" description="Solcar" evidence="14">
    <location>
        <begin position="386"/>
        <end position="479"/>
    </location>
</feature>
<organism evidence="17 18">
    <name type="scientific">Aulographum hederae CBS 113979</name>
    <dbReference type="NCBI Taxonomy" id="1176131"/>
    <lineage>
        <taxon>Eukaryota</taxon>
        <taxon>Fungi</taxon>
        <taxon>Dikarya</taxon>
        <taxon>Ascomycota</taxon>
        <taxon>Pezizomycotina</taxon>
        <taxon>Dothideomycetes</taxon>
        <taxon>Pleosporomycetidae</taxon>
        <taxon>Aulographales</taxon>
        <taxon>Aulographaceae</taxon>
    </lineage>
</organism>
<dbReference type="InterPro" id="IPR011992">
    <property type="entry name" value="EF-hand-dom_pair"/>
</dbReference>
<comment type="function">
    <text evidence="1">Mitochondrial transporter that mediates uptake of thiamine pyrophosphate (ThPP) into mitochondria.</text>
</comment>
<dbReference type="CDD" id="cd00051">
    <property type="entry name" value="EFh"/>
    <property type="match status" value="1"/>
</dbReference>
<dbReference type="InterPro" id="IPR018247">
    <property type="entry name" value="EF_Hand_1_Ca_BS"/>
</dbReference>
<evidence type="ECO:0000256" key="1">
    <source>
        <dbReference type="ARBA" id="ARBA00002238"/>
    </source>
</evidence>
<dbReference type="AlphaFoldDB" id="A0A6G1GUY2"/>
<dbReference type="InterPro" id="IPR002067">
    <property type="entry name" value="MCP"/>
</dbReference>
<dbReference type="PROSITE" id="PS50222">
    <property type="entry name" value="EF_HAND_2"/>
    <property type="match status" value="4"/>
</dbReference>
<keyword evidence="10" id="KW-0106">Calcium</keyword>
<evidence type="ECO:0000256" key="2">
    <source>
        <dbReference type="ARBA" id="ARBA00004448"/>
    </source>
</evidence>
<evidence type="ECO:0000256" key="8">
    <source>
        <dbReference type="ARBA" id="ARBA00022737"/>
    </source>
</evidence>
<evidence type="ECO:0000256" key="14">
    <source>
        <dbReference type="PROSITE-ProRule" id="PRU00282"/>
    </source>
</evidence>
<evidence type="ECO:0000256" key="9">
    <source>
        <dbReference type="ARBA" id="ARBA00022792"/>
    </source>
</evidence>
<evidence type="ECO:0000256" key="11">
    <source>
        <dbReference type="ARBA" id="ARBA00022989"/>
    </source>
</evidence>
<evidence type="ECO:0000256" key="5">
    <source>
        <dbReference type="ARBA" id="ARBA00022448"/>
    </source>
</evidence>
<dbReference type="PRINTS" id="PR00926">
    <property type="entry name" value="MITOCARRIER"/>
</dbReference>
<keyword evidence="6 14" id="KW-0812">Transmembrane</keyword>
<comment type="subcellular location">
    <subcellularLocation>
        <location evidence="2">Mitochondrion inner membrane</location>
        <topology evidence="2">Multi-pass membrane protein</topology>
    </subcellularLocation>
</comment>
<feature type="domain" description="EF-hand" evidence="16">
    <location>
        <begin position="47"/>
        <end position="82"/>
    </location>
</feature>
<gene>
    <name evidence="17" type="ORF">K402DRAFT_447508</name>
</gene>
<evidence type="ECO:0000313" key="17">
    <source>
        <dbReference type="EMBL" id="KAF1984771.1"/>
    </source>
</evidence>
<keyword evidence="13 14" id="KW-0472">Membrane</keyword>
<dbReference type="Pfam" id="PF00153">
    <property type="entry name" value="Mito_carr"/>
    <property type="match status" value="3"/>
</dbReference>
<dbReference type="Gene3D" id="1.10.238.10">
    <property type="entry name" value="EF-hand"/>
    <property type="match status" value="1"/>
</dbReference>
<dbReference type="GO" id="GO:0005509">
    <property type="term" value="F:calcium ion binding"/>
    <property type="evidence" value="ECO:0007669"/>
    <property type="project" value="InterPro"/>
</dbReference>
<keyword evidence="5 15" id="KW-0813">Transport</keyword>
<evidence type="ECO:0000256" key="4">
    <source>
        <dbReference type="ARBA" id="ARBA00021935"/>
    </source>
</evidence>
<dbReference type="SUPFAM" id="SSF47473">
    <property type="entry name" value="EF-hand"/>
    <property type="match status" value="1"/>
</dbReference>
<dbReference type="SMART" id="SM00054">
    <property type="entry name" value="EFh"/>
    <property type="match status" value="4"/>
</dbReference>
<keyword evidence="11" id="KW-1133">Transmembrane helix</keyword>
<accession>A0A6G1GUY2</accession>
<dbReference type="Gene3D" id="1.50.40.10">
    <property type="entry name" value="Mitochondrial carrier domain"/>
    <property type="match status" value="1"/>
</dbReference>
<keyword evidence="7" id="KW-0479">Metal-binding</keyword>
<evidence type="ECO:0000256" key="15">
    <source>
        <dbReference type="RuleBase" id="RU000488"/>
    </source>
</evidence>
<feature type="domain" description="EF-hand" evidence="16">
    <location>
        <begin position="114"/>
        <end position="149"/>
    </location>
</feature>
<dbReference type="InterPro" id="IPR002048">
    <property type="entry name" value="EF_hand_dom"/>
</dbReference>
<dbReference type="PROSITE" id="PS00018">
    <property type="entry name" value="EF_HAND_1"/>
    <property type="match status" value="3"/>
</dbReference>
<evidence type="ECO:0000256" key="10">
    <source>
        <dbReference type="ARBA" id="ARBA00022837"/>
    </source>
</evidence>
<evidence type="ECO:0000256" key="7">
    <source>
        <dbReference type="ARBA" id="ARBA00022723"/>
    </source>
</evidence>
<dbReference type="PANTHER" id="PTHR24089">
    <property type="entry name" value="SOLUTE CARRIER FAMILY 25"/>
    <property type="match status" value="1"/>
</dbReference>
<reference evidence="17" key="1">
    <citation type="journal article" date="2020" name="Stud. Mycol.">
        <title>101 Dothideomycetes genomes: a test case for predicting lifestyles and emergence of pathogens.</title>
        <authorList>
            <person name="Haridas S."/>
            <person name="Albert R."/>
            <person name="Binder M."/>
            <person name="Bloem J."/>
            <person name="Labutti K."/>
            <person name="Salamov A."/>
            <person name="Andreopoulos B."/>
            <person name="Baker S."/>
            <person name="Barry K."/>
            <person name="Bills G."/>
            <person name="Bluhm B."/>
            <person name="Cannon C."/>
            <person name="Castanera R."/>
            <person name="Culley D."/>
            <person name="Daum C."/>
            <person name="Ezra D."/>
            <person name="Gonzalez J."/>
            <person name="Henrissat B."/>
            <person name="Kuo A."/>
            <person name="Liang C."/>
            <person name="Lipzen A."/>
            <person name="Lutzoni F."/>
            <person name="Magnuson J."/>
            <person name="Mondo S."/>
            <person name="Nolan M."/>
            <person name="Ohm R."/>
            <person name="Pangilinan J."/>
            <person name="Park H.-J."/>
            <person name="Ramirez L."/>
            <person name="Alfaro M."/>
            <person name="Sun H."/>
            <person name="Tritt A."/>
            <person name="Yoshinaga Y."/>
            <person name="Zwiers L.-H."/>
            <person name="Turgeon B."/>
            <person name="Goodwin S."/>
            <person name="Spatafora J."/>
            <person name="Crous P."/>
            <person name="Grigoriev I."/>
        </authorList>
    </citation>
    <scope>NUCLEOTIDE SEQUENCE</scope>
    <source>
        <strain evidence="17">CBS 113979</strain>
    </source>
</reference>
<dbReference type="InterPro" id="IPR018108">
    <property type="entry name" value="MCP_transmembrane"/>
</dbReference>
<evidence type="ECO:0000313" key="18">
    <source>
        <dbReference type="Proteomes" id="UP000800041"/>
    </source>
</evidence>
<dbReference type="GO" id="GO:0055085">
    <property type="term" value="P:transmembrane transport"/>
    <property type="evidence" value="ECO:0007669"/>
    <property type="project" value="InterPro"/>
</dbReference>
<dbReference type="OrthoDB" id="270584at2759"/>
<feature type="domain" description="EF-hand" evidence="16">
    <location>
        <begin position="83"/>
        <end position="113"/>
    </location>
</feature>
<keyword evidence="8" id="KW-0677">Repeat</keyword>
<dbReference type="EMBL" id="ML977166">
    <property type="protein sequence ID" value="KAF1984771.1"/>
    <property type="molecule type" value="Genomic_DNA"/>
</dbReference>
<evidence type="ECO:0000256" key="6">
    <source>
        <dbReference type="ARBA" id="ARBA00022692"/>
    </source>
</evidence>
<evidence type="ECO:0000259" key="16">
    <source>
        <dbReference type="PROSITE" id="PS50222"/>
    </source>
</evidence>
<dbReference type="Proteomes" id="UP000800041">
    <property type="component" value="Unassembled WGS sequence"/>
</dbReference>
<dbReference type="Pfam" id="PF13499">
    <property type="entry name" value="EF-hand_7"/>
    <property type="match status" value="2"/>
</dbReference>
<dbReference type="PROSITE" id="PS50920">
    <property type="entry name" value="SOLCAR"/>
    <property type="match status" value="3"/>
</dbReference>
<keyword evidence="12" id="KW-0496">Mitochondrion</keyword>
<dbReference type="CDD" id="cd15898">
    <property type="entry name" value="EFh_PI-PLC"/>
    <property type="match status" value="1"/>
</dbReference>
<dbReference type="InterPro" id="IPR023395">
    <property type="entry name" value="MCP_dom_sf"/>
</dbReference>
<feature type="domain" description="EF-hand" evidence="16">
    <location>
        <begin position="9"/>
        <end position="44"/>
    </location>
</feature>